<dbReference type="GO" id="GO:0005509">
    <property type="term" value="F:calcium ion binding"/>
    <property type="evidence" value="ECO:0007669"/>
    <property type="project" value="InterPro"/>
</dbReference>
<keyword evidence="8" id="KW-0106">Calcium</keyword>
<keyword evidence="4 7" id="KW-0634">PQQ</keyword>
<evidence type="ECO:0000256" key="8">
    <source>
        <dbReference type="PIRSR" id="PIRSR617512-3"/>
    </source>
</evidence>
<dbReference type="GO" id="GO:0016614">
    <property type="term" value="F:oxidoreductase activity, acting on CH-OH group of donors"/>
    <property type="evidence" value="ECO:0007669"/>
    <property type="project" value="InterPro"/>
</dbReference>
<keyword evidence="9" id="KW-1015">Disulfide bond</keyword>
<feature type="active site" description="Proton acceptor" evidence="6">
    <location>
        <position position="320"/>
    </location>
</feature>
<dbReference type="Gene3D" id="2.140.10.10">
    <property type="entry name" value="Quinoprotein alcohol dehydrogenase-like superfamily"/>
    <property type="match status" value="1"/>
</dbReference>
<evidence type="ECO:0000256" key="5">
    <source>
        <dbReference type="ARBA" id="ARBA00023002"/>
    </source>
</evidence>
<comment type="caution">
    <text evidence="12">The sequence shown here is derived from an EMBL/GenBank/DDBJ whole genome shotgun (WGS) entry which is preliminary data.</text>
</comment>
<accession>A0A6C1KUF4</accession>
<comment type="cofactor">
    <cofactor evidence="7">
        <name>pyrroloquinoline quinone</name>
        <dbReference type="ChEBI" id="CHEBI:58442"/>
    </cofactor>
    <text evidence="7">Binds 1 PQQ group per subunit.</text>
</comment>
<dbReference type="AlphaFoldDB" id="A0A6C1KUF4"/>
<dbReference type="InterPro" id="IPR017512">
    <property type="entry name" value="PQQ_MeOH/EtOH_DH"/>
</dbReference>
<keyword evidence="3 10" id="KW-0732">Signal</keyword>
<dbReference type="CDD" id="cd10278">
    <property type="entry name" value="PQQ_MDH"/>
    <property type="match status" value="1"/>
</dbReference>
<feature type="binding site" evidence="8">
    <location>
        <position position="320"/>
    </location>
    <ligand>
        <name>Ca(2+)</name>
        <dbReference type="ChEBI" id="CHEBI:29108"/>
    </ligand>
</feature>
<dbReference type="EC" id="1.1.2.-" evidence="12"/>
<feature type="binding site" evidence="7">
    <location>
        <position position="78"/>
    </location>
    <ligand>
        <name>pyrroloquinoline quinone</name>
        <dbReference type="ChEBI" id="CHEBI:58442"/>
    </ligand>
</feature>
<dbReference type="InterPro" id="IPR018391">
    <property type="entry name" value="PQQ_b-propeller_rpt"/>
</dbReference>
<dbReference type="PANTHER" id="PTHR32303">
    <property type="entry name" value="QUINOPROTEIN ALCOHOL DEHYDROGENASE (CYTOCHROME C)"/>
    <property type="match status" value="1"/>
</dbReference>
<dbReference type="FunFam" id="2.140.10.10:FF:000003">
    <property type="entry name" value="Methanol dehydrogenase, large subunit"/>
    <property type="match status" value="1"/>
</dbReference>
<feature type="binding site" evidence="8">
    <location>
        <position position="278"/>
    </location>
    <ligand>
        <name>Ca(2+)</name>
        <dbReference type="ChEBI" id="CHEBI:29108"/>
    </ligand>
</feature>
<feature type="binding site" evidence="7">
    <location>
        <begin position="192"/>
        <end position="193"/>
    </location>
    <ligand>
        <name>pyrroloquinoline quinone</name>
        <dbReference type="ChEBI" id="CHEBI:58442"/>
    </ligand>
</feature>
<dbReference type="OrthoDB" id="9794322at2"/>
<protein>
    <submittedName>
        <fullName evidence="12">PQQ-dependent dehydrogenase, methanol/ethanol family</fullName>
        <ecNumber evidence="12">1.1.2.-</ecNumber>
    </submittedName>
</protein>
<dbReference type="NCBIfam" id="TIGR03075">
    <property type="entry name" value="PQQ_enz_alc_DH"/>
    <property type="match status" value="1"/>
</dbReference>
<dbReference type="InterPro" id="IPR011047">
    <property type="entry name" value="Quinoprotein_ADH-like_sf"/>
</dbReference>
<evidence type="ECO:0000256" key="9">
    <source>
        <dbReference type="PIRSR" id="PIRSR617512-4"/>
    </source>
</evidence>
<proteinExistence type="inferred from homology"/>
<evidence type="ECO:0000313" key="12">
    <source>
        <dbReference type="EMBL" id="TLX42753.1"/>
    </source>
</evidence>
<keyword evidence="2 8" id="KW-0479">Metal-binding</keyword>
<feature type="binding site" evidence="8">
    <location>
        <position position="194"/>
    </location>
    <ligand>
        <name>Ca(2+)</name>
        <dbReference type="ChEBI" id="CHEBI:29108"/>
    </ligand>
</feature>
<evidence type="ECO:0000256" key="10">
    <source>
        <dbReference type="SAM" id="SignalP"/>
    </source>
</evidence>
<feature type="chain" id="PRO_5025571494" evidence="10">
    <location>
        <begin position="24"/>
        <end position="604"/>
    </location>
</feature>
<evidence type="ECO:0000313" key="13">
    <source>
        <dbReference type="Proteomes" id="UP000305131"/>
    </source>
</evidence>
<reference evidence="12 13" key="1">
    <citation type="submission" date="2019-05" db="EMBL/GenBank/DDBJ databases">
        <authorList>
            <person name="Zhou X."/>
        </authorList>
    </citation>
    <scope>NUCLEOTIDE SEQUENCE [LARGE SCALE GENOMIC DNA]</scope>
    <source>
        <strain evidence="12 13">DSM 432</strain>
    </source>
</reference>
<dbReference type="Pfam" id="PF01011">
    <property type="entry name" value="PQQ"/>
    <property type="match status" value="2"/>
</dbReference>
<dbReference type="SUPFAM" id="SSF50998">
    <property type="entry name" value="Quinoprotein alcohol dehydrogenase-like"/>
    <property type="match status" value="1"/>
</dbReference>
<dbReference type="SMART" id="SM00564">
    <property type="entry name" value="PQQ"/>
    <property type="match status" value="5"/>
</dbReference>
<evidence type="ECO:0000256" key="3">
    <source>
        <dbReference type="ARBA" id="ARBA00022729"/>
    </source>
</evidence>
<evidence type="ECO:0000256" key="7">
    <source>
        <dbReference type="PIRSR" id="PIRSR617512-2"/>
    </source>
</evidence>
<comment type="cofactor">
    <cofactor evidence="8">
        <name>Ca(2+)</name>
        <dbReference type="ChEBI" id="CHEBI:29108"/>
    </cofactor>
    <text evidence="8">Binds 1 Ca(2+) ion per subunit.</text>
</comment>
<feature type="binding site" evidence="7">
    <location>
        <position position="176"/>
    </location>
    <ligand>
        <name>pyrroloquinoline quinone</name>
        <dbReference type="ChEBI" id="CHEBI:58442"/>
    </ligand>
</feature>
<keyword evidence="5 12" id="KW-0560">Oxidoreductase</keyword>
<feature type="signal peptide" evidence="10">
    <location>
        <begin position="1"/>
        <end position="23"/>
    </location>
</feature>
<gene>
    <name evidence="12" type="ORF">FBQ73_13460</name>
</gene>
<evidence type="ECO:0000256" key="4">
    <source>
        <dbReference type="ARBA" id="ARBA00022891"/>
    </source>
</evidence>
<comment type="similarity">
    <text evidence="1">Belongs to the bacterial PQQ dehydrogenase family.</text>
</comment>
<dbReference type="PANTHER" id="PTHR32303:SF4">
    <property type="entry name" value="QUINOPROTEIN GLUCOSE DEHYDROGENASE"/>
    <property type="match status" value="1"/>
</dbReference>
<sequence>MVTAKSLAATLAGALLALGAAHANEDVQKRIADPSGQVLQTVDYANTRYSRLDQITAANVGKLAVAWTFSTGVLRGHEGSPLVVDGVMYVHTPFPNIVYALDLDHDGRILWKYEPKQDRSVTAIMCCDLINRGLAFAEGMVFLHQADTTVVALDARTGAVRWKVANGDPKKGESNTATVMPVKDKLIVGIAGAEFGARGHISAYNLKDGTLAWRAYSTGPDADMLLDPEKTTELGKPVGADSSLKSWQGDQWKIGGGAPWGWFAYDPGLNLVYYGSANPSTWNPSQRPGDNKWSDTIFARDADTGVARWVYQMTPHDQWDFDGVNEMILTDQLVDGRTRKLLTHFDRNGFAYTLDRTTGALLVAEKFDPTVNWATGIDMDKVRPTYGRPILDPAHGTEAKGEDETYTGICPAALGAKNQQPAAYSPLTGLFYVPTNHLCMDYEPFHVTYTPGQPYVGATLTMYPAPGGDGRTGSFMAWDNVKGLVAWSVPERFSVWSGALATAGGVVFYGTLEGYLKAVDAATGKELYRFKTPSGIVGNVMTYTHRGRQYVAVLSGIGGWAGIGLAAGLADPDAGSGAKDAYAALNSYTALGGQLTVFALPDGL</sequence>
<dbReference type="InterPro" id="IPR002372">
    <property type="entry name" value="PQQ_rpt_dom"/>
</dbReference>
<evidence type="ECO:0000256" key="2">
    <source>
        <dbReference type="ARBA" id="ARBA00022723"/>
    </source>
</evidence>
<feature type="domain" description="Pyrrolo-quinoline quinone repeat" evidence="11">
    <location>
        <begin position="496"/>
        <end position="551"/>
    </location>
</feature>
<evidence type="ECO:0000256" key="6">
    <source>
        <dbReference type="PIRSR" id="PIRSR617512-1"/>
    </source>
</evidence>
<dbReference type="Proteomes" id="UP000305131">
    <property type="component" value="Unassembled WGS sequence"/>
</dbReference>
<dbReference type="GO" id="GO:0070968">
    <property type="term" value="F:pyrroloquinoline quinone binding"/>
    <property type="evidence" value="ECO:0007669"/>
    <property type="project" value="UniProtKB-ARBA"/>
</dbReference>
<evidence type="ECO:0000259" key="11">
    <source>
        <dbReference type="Pfam" id="PF01011"/>
    </source>
</evidence>
<evidence type="ECO:0000256" key="1">
    <source>
        <dbReference type="ARBA" id="ARBA00008156"/>
    </source>
</evidence>
<name>A0A6C1KUF4_XANAU</name>
<feature type="binding site" evidence="7">
    <location>
        <position position="132"/>
    </location>
    <ligand>
        <name>pyrroloquinoline quinone</name>
        <dbReference type="ChEBI" id="CHEBI:58442"/>
    </ligand>
</feature>
<feature type="disulfide bond" evidence="9">
    <location>
        <begin position="126"/>
        <end position="127"/>
    </location>
</feature>
<organism evidence="12 13">
    <name type="scientific">Xanthobacter autotrophicus</name>
    <dbReference type="NCBI Taxonomy" id="280"/>
    <lineage>
        <taxon>Bacteria</taxon>
        <taxon>Pseudomonadati</taxon>
        <taxon>Pseudomonadota</taxon>
        <taxon>Alphaproteobacteria</taxon>
        <taxon>Hyphomicrobiales</taxon>
        <taxon>Xanthobacteraceae</taxon>
        <taxon>Xanthobacter</taxon>
    </lineage>
</organism>
<dbReference type="GO" id="GO:0016020">
    <property type="term" value="C:membrane"/>
    <property type="evidence" value="ECO:0007669"/>
    <property type="project" value="InterPro"/>
</dbReference>
<feature type="domain" description="Pyrrolo-quinoline quinone repeat" evidence="11">
    <location>
        <begin position="43"/>
        <end position="363"/>
    </location>
</feature>
<dbReference type="EMBL" id="VAUP01000028">
    <property type="protein sequence ID" value="TLX42753.1"/>
    <property type="molecule type" value="Genomic_DNA"/>
</dbReference>